<proteinExistence type="predicted"/>
<sequence>MYKKTMTMNARYKAEKEPIELLLGMGGAVQYLEHALKDDVNYSVWVKTKTGNRQITIPIEAVRLIQSKKPADAVIESIKRQLAGESSAVPIPIKESGGRTVNIRRWFLRMLGIRR</sequence>
<organism evidence="1 2">
    <name type="scientific">Spirosoma endbachense</name>
    <dbReference type="NCBI Taxonomy" id="2666025"/>
    <lineage>
        <taxon>Bacteria</taxon>
        <taxon>Pseudomonadati</taxon>
        <taxon>Bacteroidota</taxon>
        <taxon>Cytophagia</taxon>
        <taxon>Cytophagales</taxon>
        <taxon>Cytophagaceae</taxon>
        <taxon>Spirosoma</taxon>
    </lineage>
</organism>
<dbReference type="EMBL" id="CP045997">
    <property type="protein sequence ID" value="QHV96459.1"/>
    <property type="molecule type" value="Genomic_DNA"/>
</dbReference>
<name>A0A6P1VXM5_9BACT</name>
<keyword evidence="2" id="KW-1185">Reference proteome</keyword>
<accession>A0A6P1VXM5</accession>
<reference evidence="1 2" key="1">
    <citation type="submission" date="2019-11" db="EMBL/GenBank/DDBJ databases">
        <title>Spirosoma endbachense sp. nov., isolated from a natural salt meadow.</title>
        <authorList>
            <person name="Rojas J."/>
            <person name="Ambika Manirajan B."/>
            <person name="Ratering S."/>
            <person name="Suarez C."/>
            <person name="Geissler-Plaum R."/>
            <person name="Schnell S."/>
        </authorList>
    </citation>
    <scope>NUCLEOTIDE SEQUENCE [LARGE SCALE GENOMIC DNA]</scope>
    <source>
        <strain evidence="1 2">I-24</strain>
    </source>
</reference>
<evidence type="ECO:0000313" key="1">
    <source>
        <dbReference type="EMBL" id="QHV96459.1"/>
    </source>
</evidence>
<dbReference type="AlphaFoldDB" id="A0A6P1VXM5"/>
<dbReference type="KEGG" id="senf:GJR95_16160"/>
<protein>
    <submittedName>
        <fullName evidence="1">Uncharacterized protein</fullName>
    </submittedName>
</protein>
<gene>
    <name evidence="1" type="ORF">GJR95_16160</name>
</gene>
<evidence type="ECO:0000313" key="2">
    <source>
        <dbReference type="Proteomes" id="UP000464577"/>
    </source>
</evidence>
<dbReference type="Proteomes" id="UP000464577">
    <property type="component" value="Chromosome"/>
</dbReference>